<evidence type="ECO:0000256" key="1">
    <source>
        <dbReference type="SAM" id="Phobius"/>
    </source>
</evidence>
<comment type="caution">
    <text evidence="2">The sequence shown here is derived from an EMBL/GenBank/DDBJ whole genome shotgun (WGS) entry which is preliminary data.</text>
</comment>
<keyword evidence="1" id="KW-0472">Membrane</keyword>
<sequence>MRSLLYAIAVGLVGAALLHIVIILSLPSFTGRDAYTRVQAFGETNRFFPLAGNSDSLAPINDDPSMKTAVCAFSVESGPIRLFAEGEVPFWSLAVYDSASNEVFSMNDRTSVSSALDTLIATPIQLIAIRKAVPAELEQSILVEMRGEEGYAVLRTFVPTQSREEAAIAFLAEASCEPFTAEQ</sequence>
<keyword evidence="1" id="KW-0812">Transmembrane</keyword>
<keyword evidence="3" id="KW-1185">Reference proteome</keyword>
<feature type="transmembrane region" description="Helical" evidence="1">
    <location>
        <begin position="6"/>
        <end position="27"/>
    </location>
</feature>
<dbReference type="Proteomes" id="UP000295351">
    <property type="component" value="Unassembled WGS sequence"/>
</dbReference>
<protein>
    <submittedName>
        <fullName evidence="2">Putative membrane protein</fullName>
    </submittedName>
</protein>
<reference evidence="2 3" key="1">
    <citation type="submission" date="2019-03" db="EMBL/GenBank/DDBJ databases">
        <title>Genomic Encyclopedia of Type Strains, Phase IV (KMG-IV): sequencing the most valuable type-strain genomes for metagenomic binning, comparative biology and taxonomic classification.</title>
        <authorList>
            <person name="Goeker M."/>
        </authorList>
    </citation>
    <scope>NUCLEOTIDE SEQUENCE [LARGE SCALE GENOMIC DNA]</scope>
    <source>
        <strain evidence="2 3">DSM 18401</strain>
    </source>
</reference>
<name>A0A4R2D431_SHIGR</name>
<dbReference type="InterPro" id="IPR014456">
    <property type="entry name" value="UCP010244_IM"/>
</dbReference>
<organism evidence="2 3">
    <name type="scientific">Shinella granuli</name>
    <dbReference type="NCBI Taxonomy" id="323621"/>
    <lineage>
        <taxon>Bacteria</taxon>
        <taxon>Pseudomonadati</taxon>
        <taxon>Pseudomonadota</taxon>
        <taxon>Alphaproteobacteria</taxon>
        <taxon>Hyphomicrobiales</taxon>
        <taxon>Rhizobiaceae</taxon>
        <taxon>Shinella</taxon>
    </lineage>
</organism>
<evidence type="ECO:0000313" key="3">
    <source>
        <dbReference type="Proteomes" id="UP000295351"/>
    </source>
</evidence>
<gene>
    <name evidence="2" type="ORF">EV665_102131</name>
</gene>
<dbReference type="AlphaFoldDB" id="A0A4R2D431"/>
<keyword evidence="1" id="KW-1133">Transmembrane helix</keyword>
<dbReference type="PIRSF" id="PIRSF010244">
    <property type="entry name" value="UCP010244_imp"/>
    <property type="match status" value="1"/>
</dbReference>
<accession>A0A4R2D431</accession>
<dbReference type="EMBL" id="SLVX01000002">
    <property type="protein sequence ID" value="TCN47612.1"/>
    <property type="molecule type" value="Genomic_DNA"/>
</dbReference>
<evidence type="ECO:0000313" key="2">
    <source>
        <dbReference type="EMBL" id="TCN47612.1"/>
    </source>
</evidence>
<dbReference type="RefSeq" id="WP_133033151.1">
    <property type="nucleotide sequence ID" value="NZ_BAABEI010000012.1"/>
</dbReference>
<proteinExistence type="predicted"/>